<evidence type="ECO:0000313" key="6">
    <source>
        <dbReference type="Proteomes" id="UP000607653"/>
    </source>
</evidence>
<dbReference type="InterPro" id="IPR000719">
    <property type="entry name" value="Prot_kinase_dom"/>
</dbReference>
<evidence type="ECO:0000256" key="2">
    <source>
        <dbReference type="SAM" id="Coils"/>
    </source>
</evidence>
<dbReference type="GO" id="GO:0043539">
    <property type="term" value="F:protein serine/threonine kinase activator activity"/>
    <property type="evidence" value="ECO:0007669"/>
    <property type="project" value="InterPro"/>
</dbReference>
<dbReference type="Proteomes" id="UP000607653">
    <property type="component" value="Unassembled WGS sequence"/>
</dbReference>
<dbReference type="GO" id="GO:0005524">
    <property type="term" value="F:ATP binding"/>
    <property type="evidence" value="ECO:0007669"/>
    <property type="project" value="InterPro"/>
</dbReference>
<name>A0A822XJE9_NELNU</name>
<dbReference type="PANTHER" id="PTHR48014">
    <property type="entry name" value="SERINE/THREONINE-PROTEIN KINASE FRAY2"/>
    <property type="match status" value="1"/>
</dbReference>
<keyword evidence="6" id="KW-1185">Reference proteome</keyword>
<dbReference type="Gene3D" id="3.30.200.20">
    <property type="entry name" value="Phosphorylase Kinase, domain 1"/>
    <property type="match status" value="1"/>
</dbReference>
<sequence length="553" mass="61527">MDQQDEDPRQNHQYPLDHSSYKILAMIEAGVSAIVYKAECLSNSSAVAIKAIDLDRSKANFDDIRREANTMSLHSHPNILRAHCSFTVDRHLWVVMPFMSGGSLQSIISSSFPDGLPEPCIAIVLRETLNALMYLHDQGRVHRDIKAGNILVASDGSIKLADFGVSASIYEPSPSSMKFNGVAGIPYWMAPEVIYSHTGYSFKADIWTFGITALELSHGRPPLSHLPPSKSLVMKFATKFQDYRKNTKDKSKFSKNFKEMVKDCLNQDSSKRPTAEMLLKHPFFKNCGTPDFLTKNLLQGLPTVEERLKKIIVDHPPPVCSTDVNVHEDDSDEASLDYSVKNRRISGWNFNEGVLELDPIFPTDKEESSSQTQTTEDDQDFIAAADSSKIIRNTIDVDQQDQVTKEQDRAEPGMRGIVDLGGAKINIDQIQIDGGVDPTVLQEGTPNQLATWSATVSTLEDLRQSLDSEQDMVMSLIGRIHGAELGLRTISPEECCMMTINGLRRELERVKKRVSILEQQLERLTIIFPASPSSNNDNNGGNDDDESNANPSQ</sequence>
<feature type="compositionally biased region" description="Low complexity" evidence="3">
    <location>
        <begin position="529"/>
        <end position="541"/>
    </location>
</feature>
<dbReference type="InterPro" id="IPR011009">
    <property type="entry name" value="Kinase-like_dom_sf"/>
</dbReference>
<proteinExistence type="inferred from homology"/>
<feature type="domain" description="Protein kinase" evidence="4">
    <location>
        <begin position="21"/>
        <end position="284"/>
    </location>
</feature>
<dbReference type="Pfam" id="PF00069">
    <property type="entry name" value="Pkinase"/>
    <property type="match status" value="1"/>
</dbReference>
<dbReference type="SUPFAM" id="SSF56112">
    <property type="entry name" value="Protein kinase-like (PK-like)"/>
    <property type="match status" value="1"/>
</dbReference>
<evidence type="ECO:0000313" key="5">
    <source>
        <dbReference type="EMBL" id="DAD19823.1"/>
    </source>
</evidence>
<comment type="similarity">
    <text evidence="1">Belongs to the protein kinase superfamily. STE Ser/Thr protein kinase family. STE20 subfamily.</text>
</comment>
<accession>A0A822XJE9</accession>
<dbReference type="AlphaFoldDB" id="A0A822XJE9"/>
<reference evidence="5 6" key="1">
    <citation type="journal article" date="2020" name="Mol. Biol. Evol.">
        <title>Distinct Expression and Methylation Patterns for Genes with Different Fates following a Single Whole-Genome Duplication in Flowering Plants.</title>
        <authorList>
            <person name="Shi T."/>
            <person name="Rahmani R.S."/>
            <person name="Gugger P.F."/>
            <person name="Wang M."/>
            <person name="Li H."/>
            <person name="Zhang Y."/>
            <person name="Li Z."/>
            <person name="Wang Q."/>
            <person name="Van de Peer Y."/>
            <person name="Marchal K."/>
            <person name="Chen J."/>
        </authorList>
    </citation>
    <scope>NUCLEOTIDE SEQUENCE [LARGE SCALE GENOMIC DNA]</scope>
    <source>
        <tissue evidence="5">Leaf</tissue>
    </source>
</reference>
<dbReference type="PANTHER" id="PTHR48014:SF7">
    <property type="entry name" value="SERINE_THREONINE-PROTEIN KINASE BLUS1"/>
    <property type="match status" value="1"/>
</dbReference>
<dbReference type="FunFam" id="3.30.200.20:FF:000099">
    <property type="entry name" value="Serine/threonine-protein kinase BLUS1"/>
    <property type="match status" value="1"/>
</dbReference>
<protein>
    <recommendedName>
        <fullName evidence="4">Protein kinase domain-containing protein</fullName>
    </recommendedName>
</protein>
<evidence type="ECO:0000256" key="1">
    <source>
        <dbReference type="ARBA" id="ARBA00008874"/>
    </source>
</evidence>
<dbReference type="EMBL" id="DUZY01000001">
    <property type="protein sequence ID" value="DAD19823.1"/>
    <property type="molecule type" value="Genomic_DNA"/>
</dbReference>
<dbReference type="GO" id="GO:0004672">
    <property type="term" value="F:protein kinase activity"/>
    <property type="evidence" value="ECO:0007669"/>
    <property type="project" value="InterPro"/>
</dbReference>
<gene>
    <name evidence="5" type="ORF">HUJ06_021286</name>
</gene>
<evidence type="ECO:0000259" key="4">
    <source>
        <dbReference type="PROSITE" id="PS50011"/>
    </source>
</evidence>
<feature type="region of interest" description="Disordered" evidence="3">
    <location>
        <begin position="528"/>
        <end position="553"/>
    </location>
</feature>
<dbReference type="PROSITE" id="PS50011">
    <property type="entry name" value="PROTEIN_KINASE_DOM"/>
    <property type="match status" value="1"/>
</dbReference>
<keyword evidence="2" id="KW-0175">Coiled coil</keyword>
<evidence type="ECO:0000256" key="3">
    <source>
        <dbReference type="SAM" id="MobiDB-lite"/>
    </source>
</evidence>
<organism evidence="5 6">
    <name type="scientific">Nelumbo nucifera</name>
    <name type="common">Sacred lotus</name>
    <dbReference type="NCBI Taxonomy" id="4432"/>
    <lineage>
        <taxon>Eukaryota</taxon>
        <taxon>Viridiplantae</taxon>
        <taxon>Streptophyta</taxon>
        <taxon>Embryophyta</taxon>
        <taxon>Tracheophyta</taxon>
        <taxon>Spermatophyta</taxon>
        <taxon>Magnoliopsida</taxon>
        <taxon>Proteales</taxon>
        <taxon>Nelumbonaceae</taxon>
        <taxon>Nelumbo</taxon>
    </lineage>
</organism>
<dbReference type="Gene3D" id="1.10.510.10">
    <property type="entry name" value="Transferase(Phosphotransferase) domain 1"/>
    <property type="match status" value="1"/>
</dbReference>
<dbReference type="SMART" id="SM00220">
    <property type="entry name" value="S_TKc"/>
    <property type="match status" value="1"/>
</dbReference>
<comment type="caution">
    <text evidence="5">The sequence shown here is derived from an EMBL/GenBank/DDBJ whole genome shotgun (WGS) entry which is preliminary data.</text>
</comment>
<feature type="coiled-coil region" evidence="2">
    <location>
        <begin position="500"/>
        <end position="527"/>
    </location>
</feature>
<dbReference type="InterPro" id="IPR047173">
    <property type="entry name" value="STRAD_A/B-like"/>
</dbReference>